<organism evidence="9 10">
    <name type="scientific">Chiloscyllium punctatum</name>
    <name type="common">Brownbanded bambooshark</name>
    <name type="synonym">Hemiscyllium punctatum</name>
    <dbReference type="NCBI Taxonomy" id="137246"/>
    <lineage>
        <taxon>Eukaryota</taxon>
        <taxon>Metazoa</taxon>
        <taxon>Chordata</taxon>
        <taxon>Craniata</taxon>
        <taxon>Vertebrata</taxon>
        <taxon>Chondrichthyes</taxon>
        <taxon>Elasmobranchii</taxon>
        <taxon>Galeomorphii</taxon>
        <taxon>Galeoidea</taxon>
        <taxon>Orectolobiformes</taxon>
        <taxon>Hemiscylliidae</taxon>
        <taxon>Chiloscyllium</taxon>
    </lineage>
</organism>
<dbReference type="STRING" id="137246.A0A401RR74"/>
<evidence type="ECO:0000256" key="2">
    <source>
        <dbReference type="ARBA" id="ARBA00010883"/>
    </source>
</evidence>
<keyword evidence="4" id="KW-0653">Protein transport</keyword>
<dbReference type="SMART" id="SM00312">
    <property type="entry name" value="PX"/>
    <property type="match status" value="1"/>
</dbReference>
<dbReference type="Pfam" id="PF00787">
    <property type="entry name" value="PX"/>
    <property type="match status" value="1"/>
</dbReference>
<keyword evidence="7" id="KW-0968">Cytoplasmic vesicle</keyword>
<feature type="domain" description="PX" evidence="8">
    <location>
        <begin position="1"/>
        <end position="111"/>
    </location>
</feature>
<evidence type="ECO:0000313" key="10">
    <source>
        <dbReference type="Proteomes" id="UP000287033"/>
    </source>
</evidence>
<name>A0A401RR74_CHIPU</name>
<accession>A0A401RR74</accession>
<sequence>MIQVRIPSIGQGASGDSEKVHTVFRVEVLNNGRKHLVDRRYRDFQALHKKLKKTTKTPDFPSKRGLNRRPKALEQKRSGLEAYLQSLVCECDNWTLSREILDFLNIKHIPVGKSPNTVSALDQLDLQNYRFFCHQVVSFTKDAFSQPNPAGLLPNVIVMGVLQGLYLTDPDSEIRNGARSPGTMKLHIPGPESFV</sequence>
<protein>
    <recommendedName>
        <fullName evidence="8">PX domain-containing protein</fullName>
    </recommendedName>
</protein>
<reference evidence="9 10" key="1">
    <citation type="journal article" date="2018" name="Nat. Ecol. Evol.">
        <title>Shark genomes provide insights into elasmobranch evolution and the origin of vertebrates.</title>
        <authorList>
            <person name="Hara Y"/>
            <person name="Yamaguchi K"/>
            <person name="Onimaru K"/>
            <person name="Kadota M"/>
            <person name="Koyanagi M"/>
            <person name="Keeley SD"/>
            <person name="Tatsumi K"/>
            <person name="Tanaka K"/>
            <person name="Motone F"/>
            <person name="Kageyama Y"/>
            <person name="Nozu R"/>
            <person name="Adachi N"/>
            <person name="Nishimura O"/>
            <person name="Nakagawa R"/>
            <person name="Tanegashima C"/>
            <person name="Kiyatake I"/>
            <person name="Matsumoto R"/>
            <person name="Murakumo K"/>
            <person name="Nishida K"/>
            <person name="Terakita A"/>
            <person name="Kuratani S"/>
            <person name="Sato K"/>
            <person name="Hyodo S Kuraku.S."/>
        </authorList>
    </citation>
    <scope>NUCLEOTIDE SEQUENCE [LARGE SCALE GENOMIC DNA]</scope>
</reference>
<dbReference type="PROSITE" id="PS50195">
    <property type="entry name" value="PX"/>
    <property type="match status" value="1"/>
</dbReference>
<evidence type="ECO:0000256" key="6">
    <source>
        <dbReference type="ARBA" id="ARBA00023136"/>
    </source>
</evidence>
<dbReference type="SUPFAM" id="SSF64268">
    <property type="entry name" value="PX domain"/>
    <property type="match status" value="1"/>
</dbReference>
<evidence type="ECO:0000259" key="8">
    <source>
        <dbReference type="PROSITE" id="PS50195"/>
    </source>
</evidence>
<comment type="similarity">
    <text evidence="2">Belongs to the sorting nexin family.</text>
</comment>
<keyword evidence="3" id="KW-0813">Transport</keyword>
<dbReference type="GO" id="GO:1901981">
    <property type="term" value="F:phosphatidylinositol phosphate binding"/>
    <property type="evidence" value="ECO:0007669"/>
    <property type="project" value="TreeGrafter"/>
</dbReference>
<dbReference type="AlphaFoldDB" id="A0A401RR74"/>
<comment type="caution">
    <text evidence="9">The sequence shown here is derived from an EMBL/GenBank/DDBJ whole genome shotgun (WGS) entry which is preliminary data.</text>
</comment>
<dbReference type="InterPro" id="IPR001683">
    <property type="entry name" value="PX_dom"/>
</dbReference>
<dbReference type="PANTHER" id="PTHR15813:SF9">
    <property type="entry name" value="PX DOMAIN-CONTAINING PROTEIN"/>
    <property type="match status" value="1"/>
</dbReference>
<dbReference type="Gene3D" id="3.30.1520.10">
    <property type="entry name" value="Phox-like domain"/>
    <property type="match status" value="1"/>
</dbReference>
<evidence type="ECO:0000256" key="4">
    <source>
        <dbReference type="ARBA" id="ARBA00022927"/>
    </source>
</evidence>
<keyword evidence="5" id="KW-0446">Lipid-binding</keyword>
<dbReference type="OMA" id="LTFHCDP"/>
<dbReference type="Proteomes" id="UP000287033">
    <property type="component" value="Unassembled WGS sequence"/>
</dbReference>
<dbReference type="GO" id="GO:0030659">
    <property type="term" value="C:cytoplasmic vesicle membrane"/>
    <property type="evidence" value="ECO:0007669"/>
    <property type="project" value="UniProtKB-SubCell"/>
</dbReference>
<evidence type="ECO:0000256" key="5">
    <source>
        <dbReference type="ARBA" id="ARBA00023121"/>
    </source>
</evidence>
<dbReference type="PANTHER" id="PTHR15813">
    <property type="entry name" value="SORTING NEXIN-22 AND 24"/>
    <property type="match status" value="1"/>
</dbReference>
<gene>
    <name evidence="9" type="ORF">chiPu_0019229</name>
</gene>
<comment type="subcellular location">
    <subcellularLocation>
        <location evidence="1">Cytoplasmic vesicle membrane</location>
        <topology evidence="1">Peripheral membrane protein</topology>
        <orientation evidence="1">Cytoplasmic side</orientation>
    </subcellularLocation>
</comment>
<evidence type="ECO:0000256" key="1">
    <source>
        <dbReference type="ARBA" id="ARBA00004180"/>
    </source>
</evidence>
<evidence type="ECO:0000256" key="7">
    <source>
        <dbReference type="ARBA" id="ARBA00023329"/>
    </source>
</evidence>
<dbReference type="OrthoDB" id="93876at2759"/>
<keyword evidence="10" id="KW-1185">Reference proteome</keyword>
<evidence type="ECO:0000313" key="9">
    <source>
        <dbReference type="EMBL" id="GCC20664.1"/>
    </source>
</evidence>
<dbReference type="GO" id="GO:0015031">
    <property type="term" value="P:protein transport"/>
    <property type="evidence" value="ECO:0007669"/>
    <property type="project" value="UniProtKB-KW"/>
</dbReference>
<dbReference type="EMBL" id="BEZZ01001887">
    <property type="protein sequence ID" value="GCC20664.1"/>
    <property type="molecule type" value="Genomic_DNA"/>
</dbReference>
<proteinExistence type="inferred from homology"/>
<dbReference type="InterPro" id="IPR052467">
    <property type="entry name" value="Sorting_nexin_PX-domain"/>
</dbReference>
<keyword evidence="6" id="KW-0472">Membrane</keyword>
<dbReference type="InterPro" id="IPR036871">
    <property type="entry name" value="PX_dom_sf"/>
</dbReference>
<evidence type="ECO:0000256" key="3">
    <source>
        <dbReference type="ARBA" id="ARBA00022448"/>
    </source>
</evidence>